<dbReference type="InterPro" id="IPR028962">
    <property type="entry name" value="Imm10"/>
</dbReference>
<dbReference type="Pfam" id="PF15588">
    <property type="entry name" value="Imm10"/>
    <property type="match status" value="1"/>
</dbReference>
<organism evidence="1 2">
    <name type="scientific">Actinoplanes cyaneus</name>
    <dbReference type="NCBI Taxonomy" id="52696"/>
    <lineage>
        <taxon>Bacteria</taxon>
        <taxon>Bacillati</taxon>
        <taxon>Actinomycetota</taxon>
        <taxon>Actinomycetes</taxon>
        <taxon>Micromonosporales</taxon>
        <taxon>Micromonosporaceae</taxon>
        <taxon>Actinoplanes</taxon>
    </lineage>
</organism>
<evidence type="ECO:0008006" key="3">
    <source>
        <dbReference type="Google" id="ProtNLM"/>
    </source>
</evidence>
<dbReference type="Proteomes" id="UP000619479">
    <property type="component" value="Unassembled WGS sequence"/>
</dbReference>
<evidence type="ECO:0000313" key="1">
    <source>
        <dbReference type="EMBL" id="GID70357.1"/>
    </source>
</evidence>
<dbReference type="EMBL" id="BOMH01000073">
    <property type="protein sequence ID" value="GID70357.1"/>
    <property type="molecule type" value="Genomic_DNA"/>
</dbReference>
<accession>A0A919M901</accession>
<reference evidence="1" key="1">
    <citation type="submission" date="2021-01" db="EMBL/GenBank/DDBJ databases">
        <title>Whole genome shotgun sequence of Actinoplanes cyaneus NBRC 14990.</title>
        <authorList>
            <person name="Komaki H."/>
            <person name="Tamura T."/>
        </authorList>
    </citation>
    <scope>NUCLEOTIDE SEQUENCE</scope>
    <source>
        <strain evidence="1">NBRC 14990</strain>
    </source>
</reference>
<name>A0A919M901_9ACTN</name>
<keyword evidence="2" id="KW-1185">Reference proteome</keyword>
<protein>
    <recommendedName>
        <fullName evidence="3">Immunity protein 10 of polymorphic toxin system</fullName>
    </recommendedName>
</protein>
<sequence length="145" mass="15633">MTVQRESRMQSRRVMVARAAGFEIDDADEVVEAGFAEEPDGSGFALMFQRTDYEPDEQDVRFGFDTYCLTTGDGRTHYGGLRSAKLAGADLTLTISPDASATIGVAEVSTITLDVDADSLAAFRDGLPQVVNWGRDSEIPALSGF</sequence>
<comment type="caution">
    <text evidence="1">The sequence shown here is derived from an EMBL/GenBank/DDBJ whole genome shotgun (WGS) entry which is preliminary data.</text>
</comment>
<dbReference type="AlphaFoldDB" id="A0A919M901"/>
<proteinExistence type="predicted"/>
<gene>
    <name evidence="1" type="ORF">Acy02nite_82380</name>
</gene>
<evidence type="ECO:0000313" key="2">
    <source>
        <dbReference type="Proteomes" id="UP000619479"/>
    </source>
</evidence>